<name>A0A660LG59_9ACTN</name>
<feature type="region of interest" description="Disordered" evidence="2">
    <location>
        <begin position="372"/>
        <end position="392"/>
    </location>
</feature>
<proteinExistence type="inferred from homology"/>
<comment type="caution">
    <text evidence="5">The sequence shown here is derived from an EMBL/GenBank/DDBJ whole genome shotgun (WGS) entry which is preliminary data.</text>
</comment>
<evidence type="ECO:0000313" key="6">
    <source>
        <dbReference type="Proteomes" id="UP000278962"/>
    </source>
</evidence>
<dbReference type="Pfam" id="PF17853">
    <property type="entry name" value="GGDEF_2"/>
    <property type="match status" value="1"/>
</dbReference>
<comment type="similarity">
    <text evidence="1">Belongs to the CdaR family.</text>
</comment>
<evidence type="ECO:0000256" key="1">
    <source>
        <dbReference type="ARBA" id="ARBA00006754"/>
    </source>
</evidence>
<organism evidence="5 6">
    <name type="scientific">Solirubrobacter pauli</name>
    <dbReference type="NCBI Taxonomy" id="166793"/>
    <lineage>
        <taxon>Bacteria</taxon>
        <taxon>Bacillati</taxon>
        <taxon>Actinomycetota</taxon>
        <taxon>Thermoleophilia</taxon>
        <taxon>Solirubrobacterales</taxon>
        <taxon>Solirubrobacteraceae</taxon>
        <taxon>Solirubrobacter</taxon>
    </lineage>
</organism>
<protein>
    <submittedName>
        <fullName evidence="5">PucR-like helix-turn-helix protein</fullName>
    </submittedName>
</protein>
<dbReference type="InterPro" id="IPR051448">
    <property type="entry name" value="CdaR-like_regulators"/>
</dbReference>
<accession>A0A660LG59</accession>
<dbReference type="InterPro" id="IPR041522">
    <property type="entry name" value="CdaR_GGDEF"/>
</dbReference>
<evidence type="ECO:0000259" key="4">
    <source>
        <dbReference type="Pfam" id="PF17853"/>
    </source>
</evidence>
<keyword evidence="6" id="KW-1185">Reference proteome</keyword>
<dbReference type="InterPro" id="IPR042070">
    <property type="entry name" value="PucR_C-HTH_sf"/>
</dbReference>
<dbReference type="InterPro" id="IPR025736">
    <property type="entry name" value="PucR_C-HTH_dom"/>
</dbReference>
<dbReference type="Proteomes" id="UP000278962">
    <property type="component" value="Unassembled WGS sequence"/>
</dbReference>
<dbReference type="Gene3D" id="1.10.10.2840">
    <property type="entry name" value="PucR C-terminal helix-turn-helix domain"/>
    <property type="match status" value="1"/>
</dbReference>
<feature type="domain" description="CdaR GGDEF-like" evidence="4">
    <location>
        <begin position="123"/>
        <end position="247"/>
    </location>
</feature>
<gene>
    <name evidence="5" type="ORF">C8N24_1529</name>
</gene>
<evidence type="ECO:0000259" key="3">
    <source>
        <dbReference type="Pfam" id="PF13556"/>
    </source>
</evidence>
<dbReference type="PANTHER" id="PTHR33744">
    <property type="entry name" value="CARBOHYDRATE DIACID REGULATOR"/>
    <property type="match status" value="1"/>
</dbReference>
<dbReference type="EMBL" id="RBIL01000001">
    <property type="protein sequence ID" value="RKQ91701.1"/>
    <property type="molecule type" value="Genomic_DNA"/>
</dbReference>
<evidence type="ECO:0000256" key="2">
    <source>
        <dbReference type="SAM" id="MobiDB-lite"/>
    </source>
</evidence>
<dbReference type="PANTHER" id="PTHR33744:SF1">
    <property type="entry name" value="DNA-BINDING TRANSCRIPTIONAL ACTIVATOR ADER"/>
    <property type="match status" value="1"/>
</dbReference>
<feature type="domain" description="PucR C-terminal helix-turn-helix" evidence="3">
    <location>
        <begin position="304"/>
        <end position="362"/>
    </location>
</feature>
<sequence length="392" mass="41376">MSDAVESGLGLPEVVRAAARALDASLVLIDRSSSVLAVAARSTADERQLMRDADGVETHELRVGDAVVGQLRLRPRGGGPSAAVLRIATTMIASEVERLRAPDRASEAAQSAFLAALLGRKVTDRGDIVARASELGADLSDGGAVVVVRAHHFAPADEDWRARVLAAAERAARAGAPGSLAATMDEHVVVLLPTVEDAALRRVADGIARELHTSVHGFTFALGHSRVAQDPVDLYRAGNEALLAANVATADSTGDEVAMLAFEDTGAYRLLLPAMSEDPAELQRFYAETVAPLVAYDDQYETDLVQTLETFLDADGNVAGTAARLFTHRHTVRYRLERVKDLSGLDVASTDGREKLGLGLKAMRVLGIAAPRGPATEAGAGGGRVRRADKDR</sequence>
<dbReference type="Pfam" id="PF13556">
    <property type="entry name" value="HTH_30"/>
    <property type="match status" value="1"/>
</dbReference>
<evidence type="ECO:0000313" key="5">
    <source>
        <dbReference type="EMBL" id="RKQ91701.1"/>
    </source>
</evidence>
<reference evidence="5 6" key="1">
    <citation type="submission" date="2018-10" db="EMBL/GenBank/DDBJ databases">
        <title>Genomic Encyclopedia of Archaeal and Bacterial Type Strains, Phase II (KMG-II): from individual species to whole genera.</title>
        <authorList>
            <person name="Goeker M."/>
        </authorList>
    </citation>
    <scope>NUCLEOTIDE SEQUENCE [LARGE SCALE GENOMIC DNA]</scope>
    <source>
        <strain evidence="5 6">DSM 14954</strain>
    </source>
</reference>
<dbReference type="AlphaFoldDB" id="A0A660LG59"/>